<keyword evidence="3 7" id="KW-0378">Hydrolase</keyword>
<evidence type="ECO:0000256" key="1">
    <source>
        <dbReference type="ARBA" id="ARBA00010088"/>
    </source>
</evidence>
<feature type="chain" id="PRO_5031033645" evidence="4">
    <location>
        <begin position="31"/>
        <end position="562"/>
    </location>
</feature>
<evidence type="ECO:0000259" key="5">
    <source>
        <dbReference type="Pfam" id="PF00561"/>
    </source>
</evidence>
<gene>
    <name evidence="7" type="ORF">HBF32_13395</name>
</gene>
<dbReference type="Pfam" id="PF08386">
    <property type="entry name" value="Abhydrolase_4"/>
    <property type="match status" value="1"/>
</dbReference>
<dbReference type="SUPFAM" id="SSF53474">
    <property type="entry name" value="alpha/beta-Hydrolases"/>
    <property type="match status" value="1"/>
</dbReference>
<dbReference type="Pfam" id="PF00561">
    <property type="entry name" value="Abhydrolase_1"/>
    <property type="match status" value="1"/>
</dbReference>
<evidence type="ECO:0000256" key="4">
    <source>
        <dbReference type="SAM" id="SignalP"/>
    </source>
</evidence>
<evidence type="ECO:0000259" key="6">
    <source>
        <dbReference type="Pfam" id="PF08386"/>
    </source>
</evidence>
<reference evidence="7 8" key="1">
    <citation type="journal article" date="2006" name="Int. J. Syst. Evol. Microbiol.">
        <title>Dyella yeojuensis sp. nov., isolated from greenhouse soil in Korea.</title>
        <authorList>
            <person name="Kim B.Y."/>
            <person name="Weon H.Y."/>
            <person name="Lee K.H."/>
            <person name="Seok S.J."/>
            <person name="Kwon S.W."/>
            <person name="Go S.J."/>
            <person name="Stackebrandt E."/>
        </authorList>
    </citation>
    <scope>NUCLEOTIDE SEQUENCE [LARGE SCALE GENOMIC DNA]</scope>
    <source>
        <strain evidence="7 8">DSM 17673</strain>
    </source>
</reference>
<proteinExistence type="inferred from homology"/>
<dbReference type="InterPro" id="IPR051601">
    <property type="entry name" value="Serine_prot/Carboxylest_S33"/>
</dbReference>
<dbReference type="PANTHER" id="PTHR43248">
    <property type="entry name" value="2-SUCCINYL-6-HYDROXY-2,4-CYCLOHEXADIENE-1-CARBOXYLATE SYNTHASE"/>
    <property type="match status" value="1"/>
</dbReference>
<dbReference type="Gene3D" id="3.40.50.1820">
    <property type="entry name" value="alpha/beta hydrolase"/>
    <property type="match status" value="1"/>
</dbReference>
<keyword evidence="2 4" id="KW-0732">Signal</keyword>
<dbReference type="RefSeq" id="WP_166700094.1">
    <property type="nucleotide sequence ID" value="NZ_JAAQTL010000001.1"/>
</dbReference>
<comment type="similarity">
    <text evidence="1">Belongs to the peptidase S33 family.</text>
</comment>
<dbReference type="EMBL" id="JAAQTL010000001">
    <property type="protein sequence ID" value="NID16459.1"/>
    <property type="molecule type" value="Genomic_DNA"/>
</dbReference>
<name>A0A7X5TR33_9GAMM</name>
<dbReference type="InterPro" id="IPR013595">
    <property type="entry name" value="Pept_S33_TAP-like_C"/>
</dbReference>
<accession>A0A7X5TR33</accession>
<organism evidence="7 8">
    <name type="scientific">Luteibacter yeojuensis</name>
    <dbReference type="NCBI Taxonomy" id="345309"/>
    <lineage>
        <taxon>Bacteria</taxon>
        <taxon>Pseudomonadati</taxon>
        <taxon>Pseudomonadota</taxon>
        <taxon>Gammaproteobacteria</taxon>
        <taxon>Lysobacterales</taxon>
        <taxon>Rhodanobacteraceae</taxon>
        <taxon>Luteibacter</taxon>
    </lineage>
</organism>
<protein>
    <submittedName>
        <fullName evidence="7">Alpha/beta hydrolase</fullName>
    </submittedName>
</protein>
<evidence type="ECO:0000256" key="3">
    <source>
        <dbReference type="ARBA" id="ARBA00022801"/>
    </source>
</evidence>
<evidence type="ECO:0000313" key="8">
    <source>
        <dbReference type="Proteomes" id="UP000518878"/>
    </source>
</evidence>
<evidence type="ECO:0000313" key="7">
    <source>
        <dbReference type="EMBL" id="NID16459.1"/>
    </source>
</evidence>
<dbReference type="InterPro" id="IPR029058">
    <property type="entry name" value="AB_hydrolase_fold"/>
</dbReference>
<evidence type="ECO:0000256" key="2">
    <source>
        <dbReference type="ARBA" id="ARBA00022729"/>
    </source>
</evidence>
<sequence>MPTLHPFAVASWMLGILVASAPSGATVAHAAPVPEPPIAWGPCAEPWVGATSDTLGERLECGSMRAPLDHVAPDGRTMDVGVIRVRARNTARREGVIFFNPGGPGLHPGSVLRSIASGWTGEAAGAGMASKRQLSERFDFVTVIPRGLTGSSAVNCVTGLPPRHAYLPTHLDDANWGRVLVEATTAAAACAALEYTPYINTEQHVHDMDMLRRALGDERIHIYGISYGGMIAAWYASIYPENTGRILLDSTIDFTHDYRTAIRLSMIARNDAFVCGVLNPLIAHASRYGLDPDPDVIKAALASLPSRIREIWRWDDSELQLAVALHVGALWHNARPTTYAAMAALIQRTAMTQDAALAGRMRREALQLATALYAPSPSLPLDDMDAEEESVRLIVVCNDIPQTRSDAEIRATARSHASRYWTYSGSETVEELICSRWSGGGARQPVLATMAQAAPFLLLQSADDVVTPPGGAAHILEDFTNAHLLLVRHSSTHGLFNFTLSPCIEKTAADYLLTGTIPASGARSLACIGTHGSALYAIPGDPSLSTEAPVPIGRPARHHDEL</sequence>
<feature type="domain" description="AB hydrolase-1" evidence="5">
    <location>
        <begin position="97"/>
        <end position="257"/>
    </location>
</feature>
<feature type="domain" description="Peptidase S33 tripeptidyl aminopeptidase-like C-terminal" evidence="6">
    <location>
        <begin position="427"/>
        <end position="522"/>
    </location>
</feature>
<dbReference type="PANTHER" id="PTHR43248:SF29">
    <property type="entry name" value="TRIPEPTIDYL AMINOPEPTIDASE"/>
    <property type="match status" value="1"/>
</dbReference>
<dbReference type="InterPro" id="IPR000073">
    <property type="entry name" value="AB_hydrolase_1"/>
</dbReference>
<dbReference type="AlphaFoldDB" id="A0A7X5TR33"/>
<dbReference type="GO" id="GO:0016787">
    <property type="term" value="F:hydrolase activity"/>
    <property type="evidence" value="ECO:0007669"/>
    <property type="project" value="UniProtKB-KW"/>
</dbReference>
<feature type="signal peptide" evidence="4">
    <location>
        <begin position="1"/>
        <end position="30"/>
    </location>
</feature>
<keyword evidence="8" id="KW-1185">Reference proteome</keyword>
<comment type="caution">
    <text evidence="7">The sequence shown here is derived from an EMBL/GenBank/DDBJ whole genome shotgun (WGS) entry which is preliminary data.</text>
</comment>
<dbReference type="Proteomes" id="UP000518878">
    <property type="component" value="Unassembled WGS sequence"/>
</dbReference>